<accession>A0A268EWB9</accession>
<evidence type="ECO:0000256" key="4">
    <source>
        <dbReference type="ARBA" id="ARBA00023004"/>
    </source>
</evidence>
<dbReference type="Pfam" id="PF12831">
    <property type="entry name" value="FAD_oxidored"/>
    <property type="match status" value="1"/>
</dbReference>
<reference evidence="6 7" key="1">
    <citation type="submission" date="2017-07" db="EMBL/GenBank/DDBJ databases">
        <title>Isolation and whole genome analysis of endospore-forming bacteria from heroin.</title>
        <authorList>
            <person name="Kalinowski J."/>
            <person name="Ahrens B."/>
            <person name="Al-Dilaimi A."/>
            <person name="Winkler A."/>
            <person name="Wibberg D."/>
            <person name="Schleenbecker U."/>
            <person name="Ruckert C."/>
            <person name="Wolfel R."/>
            <person name="Grass G."/>
        </authorList>
    </citation>
    <scope>NUCLEOTIDE SEQUENCE [LARGE SCALE GENOMIC DNA]</scope>
    <source>
        <strain evidence="6 7">7537-G1</strain>
    </source>
</reference>
<dbReference type="PANTHER" id="PTHR43498:SF1">
    <property type="entry name" value="COB--COM HETERODISULFIDE REDUCTASE IRON-SULFUR SUBUNIT A"/>
    <property type="match status" value="1"/>
</dbReference>
<proteinExistence type="predicted"/>
<evidence type="ECO:0000313" key="6">
    <source>
        <dbReference type="EMBL" id="PAD77420.1"/>
    </source>
</evidence>
<evidence type="ECO:0000256" key="5">
    <source>
        <dbReference type="ARBA" id="ARBA00023014"/>
    </source>
</evidence>
<keyword evidence="1" id="KW-0004">4Fe-4S</keyword>
<sequence length="657" mass="72189">MKTSKRTMSRQKQVLLLLAAILFLACAAFGSYWYYKYQTRFINYAKSEPLIPVQSTAEIDSDYDTIVVGTDPEGIAAALSASRNGQRVLLVDGYQRTMLGGLMTEGGLNTIDFNYSPEQPSFLATLRPVKLLNKGIFEEWYSHFNTSSFDTTQAANRFYQMVAAEPNLDLLMGVQAMAPVVERSGDQAVVTGVVLTLPDGQEHTVHAGAVIDATQNADIAAAAGARFTVGRNDTESGGTQFMASTLVIKLSGVTQEAWNKMLTHGPDTSGDRMSIWGYTEARHYESTRPDRVKMRGLNIGRQNDGTILINSMQLFQVDPLDPRSVAEGLRVGQEEAPRIAEYLTTTFEEFSGLSYAGTASELYIRESRHLIGEYRLKLADVMENRVHWDDIAYGSYPIDIQSTSDGRTGTIMMKPERYGVPFRTLVPVGVDGLLVVGRSASFDSIPHGSARVIPLGMATGEAAGAAAAFASKQQISFREMSHSKELIGQLRTMLEKQGMDLTPHHVQEPAYLTHKNYKGLLAAASLYLTSGNYTNDGWALDSPANVQRFFNAVAQLSNAYPDLFPNLSSSVLSHLDDPRQQALDLSTATYILASSIFGRDQVTPDTSLAELIDRGWIAEETLSQISDPQSLTNGDYFMLIYDLSQSYLHLELDASTI</sequence>
<dbReference type="AlphaFoldDB" id="A0A268EWB9"/>
<dbReference type="GO" id="GO:0051539">
    <property type="term" value="F:4 iron, 4 sulfur cluster binding"/>
    <property type="evidence" value="ECO:0007669"/>
    <property type="project" value="UniProtKB-KW"/>
</dbReference>
<dbReference type="SUPFAM" id="SSF51905">
    <property type="entry name" value="FAD/NAD(P)-binding domain"/>
    <property type="match status" value="1"/>
</dbReference>
<dbReference type="EMBL" id="NPBY01000030">
    <property type="protein sequence ID" value="PAD77420.1"/>
    <property type="molecule type" value="Genomic_DNA"/>
</dbReference>
<evidence type="ECO:0000256" key="3">
    <source>
        <dbReference type="ARBA" id="ARBA00023002"/>
    </source>
</evidence>
<dbReference type="GO" id="GO:0046872">
    <property type="term" value="F:metal ion binding"/>
    <property type="evidence" value="ECO:0007669"/>
    <property type="project" value="UniProtKB-KW"/>
</dbReference>
<name>A0A268EWB9_9BACL</name>
<dbReference type="OrthoDB" id="9777740at2"/>
<protein>
    <recommendedName>
        <fullName evidence="8">FAD-dependent oxidoreductase</fullName>
    </recommendedName>
</protein>
<dbReference type="PANTHER" id="PTHR43498">
    <property type="entry name" value="FERREDOXIN:COB-COM HETERODISULFIDE REDUCTASE SUBUNIT A"/>
    <property type="match status" value="1"/>
</dbReference>
<evidence type="ECO:0000313" key="7">
    <source>
        <dbReference type="Proteomes" id="UP000215596"/>
    </source>
</evidence>
<evidence type="ECO:0000256" key="1">
    <source>
        <dbReference type="ARBA" id="ARBA00022485"/>
    </source>
</evidence>
<evidence type="ECO:0000256" key="2">
    <source>
        <dbReference type="ARBA" id="ARBA00022723"/>
    </source>
</evidence>
<keyword evidence="4" id="KW-0408">Iron</keyword>
<keyword evidence="5" id="KW-0411">Iron-sulfur</keyword>
<keyword evidence="3" id="KW-0560">Oxidoreductase</keyword>
<gene>
    <name evidence="6" type="ORF">CHH67_10095</name>
</gene>
<dbReference type="InterPro" id="IPR039650">
    <property type="entry name" value="HdrA-like"/>
</dbReference>
<organism evidence="6 7">
    <name type="scientific">Paenibacillus campinasensis</name>
    <dbReference type="NCBI Taxonomy" id="66347"/>
    <lineage>
        <taxon>Bacteria</taxon>
        <taxon>Bacillati</taxon>
        <taxon>Bacillota</taxon>
        <taxon>Bacilli</taxon>
        <taxon>Bacillales</taxon>
        <taxon>Paenibacillaceae</taxon>
        <taxon>Paenibacillus</taxon>
    </lineage>
</organism>
<dbReference type="InterPro" id="IPR036188">
    <property type="entry name" value="FAD/NAD-bd_sf"/>
</dbReference>
<keyword evidence="2" id="KW-0479">Metal-binding</keyword>
<dbReference type="Proteomes" id="UP000215596">
    <property type="component" value="Unassembled WGS sequence"/>
</dbReference>
<comment type="caution">
    <text evidence="6">The sequence shown here is derived from an EMBL/GenBank/DDBJ whole genome shotgun (WGS) entry which is preliminary data.</text>
</comment>
<dbReference type="GO" id="GO:0016491">
    <property type="term" value="F:oxidoreductase activity"/>
    <property type="evidence" value="ECO:0007669"/>
    <property type="project" value="UniProtKB-KW"/>
</dbReference>
<dbReference type="PROSITE" id="PS51257">
    <property type="entry name" value="PROKAR_LIPOPROTEIN"/>
    <property type="match status" value="1"/>
</dbReference>
<evidence type="ECO:0008006" key="8">
    <source>
        <dbReference type="Google" id="ProtNLM"/>
    </source>
</evidence>
<dbReference type="Gene3D" id="3.50.50.60">
    <property type="entry name" value="FAD/NAD(P)-binding domain"/>
    <property type="match status" value="1"/>
</dbReference>